<protein>
    <submittedName>
        <fullName evidence="1">Uncharacterized protein</fullName>
    </submittedName>
</protein>
<dbReference type="Proteomes" id="UP001234297">
    <property type="component" value="Chromosome 3"/>
</dbReference>
<comment type="caution">
    <text evidence="1">The sequence shown here is derived from an EMBL/GenBank/DDBJ whole genome shotgun (WGS) entry which is preliminary data.</text>
</comment>
<accession>A0ACC2LXS0</accession>
<proteinExistence type="predicted"/>
<reference evidence="1 2" key="1">
    <citation type="journal article" date="2022" name="Hortic Res">
        <title>A haplotype resolved chromosomal level avocado genome allows analysis of novel avocado genes.</title>
        <authorList>
            <person name="Nath O."/>
            <person name="Fletcher S.J."/>
            <person name="Hayward A."/>
            <person name="Shaw L.M."/>
            <person name="Masouleh A.K."/>
            <person name="Furtado A."/>
            <person name="Henry R.J."/>
            <person name="Mitter N."/>
        </authorList>
    </citation>
    <scope>NUCLEOTIDE SEQUENCE [LARGE SCALE GENOMIC DNA]</scope>
    <source>
        <strain evidence="2">cv. Hass</strain>
    </source>
</reference>
<evidence type="ECO:0000313" key="1">
    <source>
        <dbReference type="EMBL" id="KAJ8638244.1"/>
    </source>
</evidence>
<keyword evidence="2" id="KW-1185">Reference proteome</keyword>
<name>A0ACC2LXS0_PERAE</name>
<sequence>MERERRGERVMEVAGEKSSGQEKERHQRETTSPERINCGRDSHLNQLLSLFGRTYINVMLAVVGVVNFGYFQLCAWLYKYHNLEKEDTDSGSPSSSR</sequence>
<gene>
    <name evidence="1" type="ORF">MRB53_012511</name>
</gene>
<evidence type="ECO:0000313" key="2">
    <source>
        <dbReference type="Proteomes" id="UP001234297"/>
    </source>
</evidence>
<dbReference type="EMBL" id="CM056811">
    <property type="protein sequence ID" value="KAJ8638244.1"/>
    <property type="molecule type" value="Genomic_DNA"/>
</dbReference>
<organism evidence="1 2">
    <name type="scientific">Persea americana</name>
    <name type="common">Avocado</name>
    <dbReference type="NCBI Taxonomy" id="3435"/>
    <lineage>
        <taxon>Eukaryota</taxon>
        <taxon>Viridiplantae</taxon>
        <taxon>Streptophyta</taxon>
        <taxon>Embryophyta</taxon>
        <taxon>Tracheophyta</taxon>
        <taxon>Spermatophyta</taxon>
        <taxon>Magnoliopsida</taxon>
        <taxon>Magnoliidae</taxon>
        <taxon>Laurales</taxon>
        <taxon>Lauraceae</taxon>
        <taxon>Persea</taxon>
    </lineage>
</organism>